<dbReference type="EMBL" id="AAGMSH010000108">
    <property type="protein sequence ID" value="EBP6617688.1"/>
    <property type="molecule type" value="Genomic_DNA"/>
</dbReference>
<evidence type="ECO:0000313" key="1">
    <source>
        <dbReference type="EMBL" id="EBP6617688.1"/>
    </source>
</evidence>
<dbReference type="AlphaFoldDB" id="A0A3Y0E167"/>
<proteinExistence type="predicted"/>
<comment type="caution">
    <text evidence="2">The sequence shown here is derived from an EMBL/GenBank/DDBJ whole genome shotgun (WGS) entry which is preliminary data.</text>
</comment>
<gene>
    <name evidence="1" type="ORF">AGQ41_23040</name>
    <name evidence="2" type="ORF">G3A03_22960</name>
</gene>
<sequence length="198" mass="23053">MKNDIRIRLNNVKSHIVTFREKPILDAQQSNLRFALFTLMGIDLSKEKITLSEFKEYRVEMLKYHIEIIELFNEYYIEDYKPAPYKLRIYPPFGSVDGPVFGSVDPAIIKNKEIRDKYISDLEENNKIGEMNAFQSALTAVKHLLETPNSKLGIIATLVWFIKYNYKDNVADQVELKMSIDTSQLSEPIKNRIINTTK</sequence>
<reference evidence="1" key="2">
    <citation type="submission" date="2018-07" db="EMBL/GenBank/DDBJ databases">
        <authorList>
            <consortium name="GenomeTrakr network: Whole genome sequencing for foodborne pathogen traceback"/>
        </authorList>
    </citation>
    <scope>NUCLEOTIDE SEQUENCE</scope>
    <source>
        <strain evidence="1">ADRDL-NGUA-38</strain>
    </source>
</reference>
<protein>
    <submittedName>
        <fullName evidence="2">Uncharacterized protein</fullName>
    </submittedName>
</protein>
<name>A0A3Y0E167_SALET</name>
<dbReference type="EMBL" id="DAARBC010000062">
    <property type="protein sequence ID" value="HAE1687523.1"/>
    <property type="molecule type" value="Genomic_DNA"/>
</dbReference>
<accession>A0A3Y0E167</accession>
<reference evidence="2" key="3">
    <citation type="submission" date="2019-10" db="EMBL/GenBank/DDBJ databases">
        <authorList>
            <consortium name="NCBI Pathogen Detection Project"/>
        </authorList>
    </citation>
    <scope>NUCLEOTIDE SEQUENCE</scope>
    <source>
        <strain evidence="2">Salmonella enterica</strain>
    </source>
</reference>
<reference evidence="2" key="1">
    <citation type="journal article" date="2018" name="Genome Biol.">
        <title>SKESA: strategic k-mer extension for scrupulous assemblies.</title>
        <authorList>
            <person name="Souvorov A."/>
            <person name="Agarwala R."/>
            <person name="Lipman D.J."/>
        </authorList>
    </citation>
    <scope>NUCLEOTIDE SEQUENCE</scope>
    <source>
        <strain evidence="2">Salmonella enterica</strain>
    </source>
</reference>
<evidence type="ECO:0000313" key="2">
    <source>
        <dbReference type="EMBL" id="HAE1687523.1"/>
    </source>
</evidence>
<organism evidence="2">
    <name type="scientific">Salmonella enterica I</name>
    <dbReference type="NCBI Taxonomy" id="59201"/>
    <lineage>
        <taxon>Bacteria</taxon>
        <taxon>Pseudomonadati</taxon>
        <taxon>Pseudomonadota</taxon>
        <taxon>Gammaproteobacteria</taxon>
        <taxon>Enterobacterales</taxon>
        <taxon>Enterobacteriaceae</taxon>
        <taxon>Salmonella</taxon>
    </lineage>
</organism>